<sequence>MHALADLLCFARDESGNIVYKAWSNNVQGNPLSSQVLCERIWPRTPGRMKFGVVYSEEAISVLELYEDNLKSGHFDEAVGCSEMLLMSSQDETLRKNLSESLVGLLFKMINETKKTIFAVPKTQRSAVTSGPVKVEPQQNQTVPPTTTKTTASTTLAATAATTTTAAPTTVKTQQTTIATTTTTMMTTTPAKPPKKNDSAALAPQMATTVTTMAPSTTSATTKSRTTPATSVTKPEGYKVSASFIILCVTYANEEVGSFSST</sequence>
<protein>
    <submittedName>
        <fullName evidence="2">Uncharacterized protein</fullName>
    </submittedName>
</protein>
<dbReference type="EMBL" id="CADCXU010032515">
    <property type="protein sequence ID" value="CAB0018300.1"/>
    <property type="molecule type" value="Genomic_DNA"/>
</dbReference>
<evidence type="ECO:0000313" key="3">
    <source>
        <dbReference type="Proteomes" id="UP000479000"/>
    </source>
</evidence>
<name>A0A6H5HL66_9HEMI</name>
<dbReference type="OrthoDB" id="6625900at2759"/>
<feature type="compositionally biased region" description="Low complexity" evidence="1">
    <location>
        <begin position="142"/>
        <end position="152"/>
    </location>
</feature>
<feature type="region of interest" description="Disordered" evidence="1">
    <location>
        <begin position="129"/>
        <end position="152"/>
    </location>
</feature>
<gene>
    <name evidence="2" type="ORF">NTEN_LOCUS22209</name>
</gene>
<proteinExistence type="predicted"/>
<dbReference type="AlphaFoldDB" id="A0A6H5HL66"/>
<dbReference type="Proteomes" id="UP000479000">
    <property type="component" value="Unassembled WGS sequence"/>
</dbReference>
<feature type="region of interest" description="Disordered" evidence="1">
    <location>
        <begin position="211"/>
        <end position="233"/>
    </location>
</feature>
<keyword evidence="3" id="KW-1185">Reference proteome</keyword>
<evidence type="ECO:0000313" key="2">
    <source>
        <dbReference type="EMBL" id="CAB0018300.1"/>
    </source>
</evidence>
<reference evidence="2 3" key="1">
    <citation type="submission" date="2020-02" db="EMBL/GenBank/DDBJ databases">
        <authorList>
            <person name="Ferguson B K."/>
        </authorList>
    </citation>
    <scope>NUCLEOTIDE SEQUENCE [LARGE SCALE GENOMIC DNA]</scope>
</reference>
<organism evidence="2 3">
    <name type="scientific">Nesidiocoris tenuis</name>
    <dbReference type="NCBI Taxonomy" id="355587"/>
    <lineage>
        <taxon>Eukaryota</taxon>
        <taxon>Metazoa</taxon>
        <taxon>Ecdysozoa</taxon>
        <taxon>Arthropoda</taxon>
        <taxon>Hexapoda</taxon>
        <taxon>Insecta</taxon>
        <taxon>Pterygota</taxon>
        <taxon>Neoptera</taxon>
        <taxon>Paraneoptera</taxon>
        <taxon>Hemiptera</taxon>
        <taxon>Heteroptera</taxon>
        <taxon>Panheteroptera</taxon>
        <taxon>Cimicomorpha</taxon>
        <taxon>Miridae</taxon>
        <taxon>Dicyphina</taxon>
        <taxon>Nesidiocoris</taxon>
    </lineage>
</organism>
<accession>A0A6H5HL66</accession>
<evidence type="ECO:0000256" key="1">
    <source>
        <dbReference type="SAM" id="MobiDB-lite"/>
    </source>
</evidence>